<evidence type="ECO:0000313" key="1">
    <source>
        <dbReference type="EMBL" id="CAE8584742.1"/>
    </source>
</evidence>
<sequence>LDSMWAENRENGGCVDHREVMIYSEAQALPIALVDYMHKERCCCAGCSKRPIGSLAAVL</sequence>
<accession>A0A813DB16</accession>
<proteinExistence type="predicted"/>
<dbReference type="Proteomes" id="UP000654075">
    <property type="component" value="Unassembled WGS sequence"/>
</dbReference>
<dbReference type="EMBL" id="CAJNNV010001297">
    <property type="protein sequence ID" value="CAE8584742.1"/>
    <property type="molecule type" value="Genomic_DNA"/>
</dbReference>
<dbReference type="AlphaFoldDB" id="A0A813DB16"/>
<evidence type="ECO:0000313" key="2">
    <source>
        <dbReference type="EMBL" id="CAE8740049.1"/>
    </source>
</evidence>
<keyword evidence="3" id="KW-1185">Reference proteome</keyword>
<organism evidence="1 3">
    <name type="scientific">Polarella glacialis</name>
    <name type="common">Dinoflagellate</name>
    <dbReference type="NCBI Taxonomy" id="89957"/>
    <lineage>
        <taxon>Eukaryota</taxon>
        <taxon>Sar</taxon>
        <taxon>Alveolata</taxon>
        <taxon>Dinophyceae</taxon>
        <taxon>Suessiales</taxon>
        <taxon>Suessiaceae</taxon>
        <taxon>Polarella</taxon>
    </lineage>
</organism>
<evidence type="ECO:0000313" key="3">
    <source>
        <dbReference type="Proteomes" id="UP000654075"/>
    </source>
</evidence>
<name>A0A813DB16_POLGL</name>
<protein>
    <submittedName>
        <fullName evidence="1">Uncharacterized protein</fullName>
    </submittedName>
</protein>
<feature type="non-terminal residue" evidence="1">
    <location>
        <position position="1"/>
    </location>
</feature>
<reference evidence="1" key="1">
    <citation type="submission" date="2021-02" db="EMBL/GenBank/DDBJ databases">
        <authorList>
            <person name="Dougan E. K."/>
            <person name="Rhodes N."/>
            <person name="Thang M."/>
            <person name="Chan C."/>
        </authorList>
    </citation>
    <scope>NUCLEOTIDE SEQUENCE</scope>
</reference>
<comment type="caution">
    <text evidence="1">The sequence shown here is derived from an EMBL/GenBank/DDBJ whole genome shotgun (WGS) entry which is preliminary data.</text>
</comment>
<dbReference type="EMBL" id="CAJNNW010037196">
    <property type="protein sequence ID" value="CAE8740049.1"/>
    <property type="molecule type" value="Genomic_DNA"/>
</dbReference>
<dbReference type="Proteomes" id="UP000626109">
    <property type="component" value="Unassembled WGS sequence"/>
</dbReference>
<gene>
    <name evidence="1" type="ORF">PGLA1383_LOCUS3668</name>
    <name evidence="2" type="ORF">PGLA2088_LOCUS49860</name>
</gene>